<keyword evidence="3" id="KW-0547">Nucleotide-binding</keyword>
<organism evidence="9 10">
    <name type="scientific">Cladophialophora immunda</name>
    <dbReference type="NCBI Taxonomy" id="569365"/>
    <lineage>
        <taxon>Eukaryota</taxon>
        <taxon>Fungi</taxon>
        <taxon>Dikarya</taxon>
        <taxon>Ascomycota</taxon>
        <taxon>Pezizomycotina</taxon>
        <taxon>Eurotiomycetes</taxon>
        <taxon>Chaetothyriomycetidae</taxon>
        <taxon>Chaetothyriales</taxon>
        <taxon>Herpotrichiellaceae</taxon>
        <taxon>Cladophialophora</taxon>
    </lineage>
</organism>
<keyword evidence="4" id="KW-0067">ATP-binding</keyword>
<dbReference type="InterPro" id="IPR004115">
    <property type="entry name" value="GAD-like_sf"/>
</dbReference>
<dbReference type="SUPFAM" id="SSF55681">
    <property type="entry name" value="Class II aaRS and biotin synthetases"/>
    <property type="match status" value="1"/>
</dbReference>
<dbReference type="HAMAP" id="MF_00044">
    <property type="entry name" value="Asp_tRNA_synth_type1"/>
    <property type="match status" value="1"/>
</dbReference>
<dbReference type="InterPro" id="IPR006195">
    <property type="entry name" value="aa-tRNA-synth_II"/>
</dbReference>
<evidence type="ECO:0000259" key="8">
    <source>
        <dbReference type="PROSITE" id="PS50862"/>
    </source>
</evidence>
<keyword evidence="2 9" id="KW-0436">Ligase</keyword>
<dbReference type="AlphaFoldDB" id="A0A0D2D3T7"/>
<dbReference type="GO" id="GO:0005524">
    <property type="term" value="F:ATP binding"/>
    <property type="evidence" value="ECO:0007669"/>
    <property type="project" value="UniProtKB-KW"/>
</dbReference>
<dbReference type="VEuPathDB" id="FungiDB:PV07_06113"/>
<dbReference type="PANTHER" id="PTHR22594">
    <property type="entry name" value="ASPARTYL/LYSYL-TRNA SYNTHETASE"/>
    <property type="match status" value="1"/>
</dbReference>
<dbReference type="GO" id="GO:0006422">
    <property type="term" value="P:aspartyl-tRNA aminoacylation"/>
    <property type="evidence" value="ECO:0007669"/>
    <property type="project" value="TreeGrafter"/>
</dbReference>
<keyword evidence="6" id="KW-0030">Aminoacyl-tRNA synthetase</keyword>
<evidence type="ECO:0000256" key="1">
    <source>
        <dbReference type="ARBA" id="ARBA00006303"/>
    </source>
</evidence>
<evidence type="ECO:0000256" key="6">
    <source>
        <dbReference type="ARBA" id="ARBA00023146"/>
    </source>
</evidence>
<dbReference type="HOGENOM" id="CLU_014330_2_1_1"/>
<dbReference type="Proteomes" id="UP000054466">
    <property type="component" value="Unassembled WGS sequence"/>
</dbReference>
<dbReference type="NCBIfam" id="TIGR00459">
    <property type="entry name" value="aspS_bact"/>
    <property type="match status" value="1"/>
</dbReference>
<sequence length="797" mass="88608">MEIQRPLTRSAHLRRSYIEISRYIRARVSQSGFVSTQSSAIRACVSQRLAYSTTAVRSDRQHDTRLQTSNGDIRRYNFSRISSSDTASTAWEKLRQTDVDSLPTTPDPDDDGQTRVQLYGYITSHRPSKGFDFIQLVDPRLELAVQVIFPHSVSATKVTSPSAENRSGAEEPGAQSESSDEAHCEGQLSIFRAARPHTPIRISGTIVRRLTPPKKDHKRVTSGESYATHRQRAENTIQTLDPYVGDIDLISHVEIRADSYKFLNGVPSDLTAKCDTVFPPELRHLQFRTDSNLRHRIRLRSRLAGKIREHMLRNDFDEIETPLLFKSTPEGAREFIVPTRKKGLAYALPQSPQQYKQVLMASGIWRYFQFAKCFRDEDLRADRQPEFTQLDLEMAFASSADVMAAVEDLLIHAIWPNVPDIAPLQSSSSKGSFEAKSTDPEYRNLTFPQLTYDAAMTRFGSDKPDTRLGSEIRRVDQWLPPNVKGMVTSLDDPVVEMVKIDMQGCEPADSQKFVTAFLEASSTARYTNDSSRIPGVAVFDLLKPLHGLASFGHEGASKVEEEFDPEPGDILVLYSRDGKPFSGGSTILGDLRRDIYQQAISEGLIPAPSGFSALWITDFPLFSPTEESEPGQGGSAGICSTHHPFTAPKPGQDLSVSTFKKNPLSIVGDHYDLVINGVEVGGGSCRIHREFMQEFILREVLKMQPERVKDFGHLLRALRSGCPPHAGFALGFDRLMAMLTNSASVRDVIAFPKYADGEDKFAGAPSPITRDQLATYHLVAADDKVAPGSTAKLSRKA</sequence>
<dbReference type="InterPro" id="IPR004364">
    <property type="entry name" value="Aa-tRNA-synt_II"/>
</dbReference>
<dbReference type="InterPro" id="IPR045864">
    <property type="entry name" value="aa-tRNA-synth_II/BPL/LPL"/>
</dbReference>
<keyword evidence="5" id="KW-0648">Protein biosynthesis</keyword>
<gene>
    <name evidence="9" type="ORF">PV07_06113</name>
</gene>
<evidence type="ECO:0000256" key="3">
    <source>
        <dbReference type="ARBA" id="ARBA00022741"/>
    </source>
</evidence>
<evidence type="ECO:0000313" key="9">
    <source>
        <dbReference type="EMBL" id="KIW30364.1"/>
    </source>
</evidence>
<dbReference type="GO" id="GO:0005739">
    <property type="term" value="C:mitochondrion"/>
    <property type="evidence" value="ECO:0007669"/>
    <property type="project" value="TreeGrafter"/>
</dbReference>
<evidence type="ECO:0000313" key="10">
    <source>
        <dbReference type="Proteomes" id="UP000054466"/>
    </source>
</evidence>
<feature type="region of interest" description="Disordered" evidence="7">
    <location>
        <begin position="95"/>
        <end position="114"/>
    </location>
</feature>
<dbReference type="PANTHER" id="PTHR22594:SF5">
    <property type="entry name" value="ASPARTATE--TRNA LIGASE, MITOCHONDRIAL"/>
    <property type="match status" value="1"/>
</dbReference>
<dbReference type="InterPro" id="IPR004524">
    <property type="entry name" value="Asp-tRNA-ligase_1"/>
</dbReference>
<evidence type="ECO:0000256" key="7">
    <source>
        <dbReference type="SAM" id="MobiDB-lite"/>
    </source>
</evidence>
<dbReference type="Pfam" id="PF00152">
    <property type="entry name" value="tRNA-synt_2"/>
    <property type="match status" value="1"/>
</dbReference>
<keyword evidence="10" id="KW-1185">Reference proteome</keyword>
<dbReference type="InterPro" id="IPR002312">
    <property type="entry name" value="Asp/Asn-tRNA-synth_IIb"/>
</dbReference>
<feature type="domain" description="Aminoacyl-transfer RNA synthetases class-II family profile" evidence="8">
    <location>
        <begin position="297"/>
        <end position="765"/>
    </location>
</feature>
<protein>
    <submittedName>
        <fullName evidence="9">Aspartate-tRNA ligase</fullName>
    </submittedName>
</protein>
<dbReference type="Gene3D" id="3.30.1360.30">
    <property type="entry name" value="GAD-like domain"/>
    <property type="match status" value="1"/>
</dbReference>
<dbReference type="OrthoDB" id="439710at2759"/>
<dbReference type="GO" id="GO:0004815">
    <property type="term" value="F:aspartate-tRNA ligase activity"/>
    <property type="evidence" value="ECO:0007669"/>
    <property type="project" value="TreeGrafter"/>
</dbReference>
<dbReference type="GeneID" id="27345307"/>
<evidence type="ECO:0000256" key="4">
    <source>
        <dbReference type="ARBA" id="ARBA00022840"/>
    </source>
</evidence>
<dbReference type="STRING" id="569365.A0A0D2D3T7"/>
<dbReference type="PRINTS" id="PR01042">
    <property type="entry name" value="TRNASYNTHASP"/>
</dbReference>
<accession>A0A0D2D3T7</accession>
<dbReference type="Gene3D" id="3.30.930.10">
    <property type="entry name" value="Bira Bifunctional Protein, Domain 2"/>
    <property type="match status" value="1"/>
</dbReference>
<evidence type="ECO:0000256" key="5">
    <source>
        <dbReference type="ARBA" id="ARBA00022917"/>
    </source>
</evidence>
<comment type="similarity">
    <text evidence="1">Belongs to the class-II aminoacyl-tRNA synthetase family. Type 1 subfamily.</text>
</comment>
<dbReference type="RefSeq" id="XP_016250580.1">
    <property type="nucleotide sequence ID" value="XM_016393061.1"/>
</dbReference>
<dbReference type="EMBL" id="KN847042">
    <property type="protein sequence ID" value="KIW30364.1"/>
    <property type="molecule type" value="Genomic_DNA"/>
</dbReference>
<name>A0A0D2D3T7_9EURO</name>
<feature type="compositionally biased region" description="Polar residues" evidence="7">
    <location>
        <begin position="155"/>
        <end position="165"/>
    </location>
</feature>
<feature type="region of interest" description="Disordered" evidence="7">
    <location>
        <begin position="155"/>
        <end position="184"/>
    </location>
</feature>
<dbReference type="PROSITE" id="PS50862">
    <property type="entry name" value="AA_TRNA_LIGASE_II"/>
    <property type="match status" value="1"/>
</dbReference>
<reference evidence="9 10" key="1">
    <citation type="submission" date="2015-01" db="EMBL/GenBank/DDBJ databases">
        <title>The Genome Sequence of Cladophialophora immunda CBS83496.</title>
        <authorList>
            <consortium name="The Broad Institute Genomics Platform"/>
            <person name="Cuomo C."/>
            <person name="de Hoog S."/>
            <person name="Gorbushina A."/>
            <person name="Stielow B."/>
            <person name="Teixiera M."/>
            <person name="Abouelleil A."/>
            <person name="Chapman S.B."/>
            <person name="Priest M."/>
            <person name="Young S.K."/>
            <person name="Wortman J."/>
            <person name="Nusbaum C."/>
            <person name="Birren B."/>
        </authorList>
    </citation>
    <scope>NUCLEOTIDE SEQUENCE [LARGE SCALE GENOMIC DNA]</scope>
    <source>
        <strain evidence="9 10">CBS 83496</strain>
    </source>
</reference>
<evidence type="ECO:0000256" key="2">
    <source>
        <dbReference type="ARBA" id="ARBA00022598"/>
    </source>
</evidence>
<proteinExistence type="inferred from homology"/>